<evidence type="ECO:0000313" key="7">
    <source>
        <dbReference type="EMBL" id="RFA29755.1"/>
    </source>
</evidence>
<proteinExistence type="inferred from homology"/>
<organism evidence="7 8">
    <name type="scientific">Subtercola boreus</name>
    <dbReference type="NCBI Taxonomy" id="120213"/>
    <lineage>
        <taxon>Bacteria</taxon>
        <taxon>Bacillati</taxon>
        <taxon>Actinomycetota</taxon>
        <taxon>Actinomycetes</taxon>
        <taxon>Micrococcales</taxon>
        <taxon>Microbacteriaceae</taxon>
        <taxon>Subtercola</taxon>
    </lineage>
</organism>
<evidence type="ECO:0000259" key="6">
    <source>
        <dbReference type="Pfam" id="PF00732"/>
    </source>
</evidence>
<gene>
    <name evidence="7" type="ORF">B7R25_01980</name>
</gene>
<dbReference type="GO" id="GO:0016614">
    <property type="term" value="F:oxidoreductase activity, acting on CH-OH group of donors"/>
    <property type="evidence" value="ECO:0007669"/>
    <property type="project" value="InterPro"/>
</dbReference>
<protein>
    <recommendedName>
        <fullName evidence="6">Glucose-methanol-choline oxidoreductase N-terminal domain-containing protein</fullName>
    </recommendedName>
</protein>
<dbReference type="RefSeq" id="WP_116417264.1">
    <property type="nucleotide sequence ID" value="NZ_NBXC01000002.1"/>
</dbReference>
<comment type="cofactor">
    <cofactor evidence="1">
        <name>FAD</name>
        <dbReference type="ChEBI" id="CHEBI:57692"/>
    </cofactor>
</comment>
<comment type="caution">
    <text evidence="7">The sequence shown here is derived from an EMBL/GenBank/DDBJ whole genome shotgun (WGS) entry which is preliminary data.</text>
</comment>
<dbReference type="SUPFAM" id="SSF51905">
    <property type="entry name" value="FAD/NAD(P)-binding domain"/>
    <property type="match status" value="1"/>
</dbReference>
<feature type="region of interest" description="Disordered" evidence="5">
    <location>
        <begin position="236"/>
        <end position="301"/>
    </location>
</feature>
<sequence>MSTASQEFDYIVVGAGVAGSVLASLLSEYPDRSTLLLDAGQENPLDIGRSQGAFLLTWGDTEKNWAYQTVPQPGLAGRVVDEPRGRAVGGSNVLNIGAWLRGRPEDYDAWEQAGATGWNAEAARRAFLAIEATDRGPADLRGSDGPLRLNDIATPTALSDTLLDAYVEYGFGARGDSDGAVADVADRYQTVFVDGVRHTVADAYLTEEVRARESLTIRVGAHVSRVIIEDGRAVGAEVRPRSPASKMPTSAPASPWAPCSCSPKAPVPCASPPPTPPTGPSSTPVSSARKATSPASSKRYA</sequence>
<dbReference type="PANTHER" id="PTHR11552">
    <property type="entry name" value="GLUCOSE-METHANOL-CHOLINE GMC OXIDOREDUCTASE"/>
    <property type="match status" value="1"/>
</dbReference>
<evidence type="ECO:0000256" key="4">
    <source>
        <dbReference type="ARBA" id="ARBA00022827"/>
    </source>
</evidence>
<evidence type="ECO:0000313" key="8">
    <source>
        <dbReference type="Proteomes" id="UP000257080"/>
    </source>
</evidence>
<evidence type="ECO:0000256" key="3">
    <source>
        <dbReference type="ARBA" id="ARBA00022630"/>
    </source>
</evidence>
<dbReference type="InterPro" id="IPR036188">
    <property type="entry name" value="FAD/NAD-bd_sf"/>
</dbReference>
<feature type="compositionally biased region" description="Low complexity" evidence="5">
    <location>
        <begin position="248"/>
        <end position="264"/>
    </location>
</feature>
<dbReference type="GO" id="GO:0050660">
    <property type="term" value="F:flavin adenine dinucleotide binding"/>
    <property type="evidence" value="ECO:0007669"/>
    <property type="project" value="InterPro"/>
</dbReference>
<dbReference type="InterPro" id="IPR012132">
    <property type="entry name" value="GMC_OxRdtase"/>
</dbReference>
<keyword evidence="3" id="KW-0285">Flavoprotein</keyword>
<dbReference type="OrthoDB" id="9785276at2"/>
<reference evidence="7 8" key="1">
    <citation type="submission" date="2017-04" db="EMBL/GenBank/DDBJ databases">
        <title>Comparative genome analysis of Subtercola boreus.</title>
        <authorList>
            <person name="Cho Y.-J."/>
            <person name="Cho A."/>
            <person name="Kim O.-S."/>
            <person name="Lee J.-I."/>
        </authorList>
    </citation>
    <scope>NUCLEOTIDE SEQUENCE [LARGE SCALE GENOMIC DNA]</scope>
    <source>
        <strain evidence="7 8">P28004</strain>
    </source>
</reference>
<dbReference type="Proteomes" id="UP000257080">
    <property type="component" value="Unassembled WGS sequence"/>
</dbReference>
<feature type="compositionally biased region" description="Polar residues" evidence="5">
    <location>
        <begin position="289"/>
        <end position="301"/>
    </location>
</feature>
<evidence type="ECO:0000256" key="2">
    <source>
        <dbReference type="ARBA" id="ARBA00010790"/>
    </source>
</evidence>
<dbReference type="EMBL" id="NBXE01000002">
    <property type="protein sequence ID" value="RFA29755.1"/>
    <property type="molecule type" value="Genomic_DNA"/>
</dbReference>
<dbReference type="AlphaFoldDB" id="A0A3E0WHM6"/>
<dbReference type="Gene3D" id="3.50.50.60">
    <property type="entry name" value="FAD/NAD(P)-binding domain"/>
    <property type="match status" value="1"/>
</dbReference>
<evidence type="ECO:0000256" key="5">
    <source>
        <dbReference type="SAM" id="MobiDB-lite"/>
    </source>
</evidence>
<dbReference type="Gene3D" id="3.30.560.10">
    <property type="entry name" value="Glucose Oxidase, domain 3"/>
    <property type="match status" value="1"/>
</dbReference>
<dbReference type="Pfam" id="PF00732">
    <property type="entry name" value="GMC_oxred_N"/>
    <property type="match status" value="1"/>
</dbReference>
<evidence type="ECO:0000256" key="1">
    <source>
        <dbReference type="ARBA" id="ARBA00001974"/>
    </source>
</evidence>
<dbReference type="InterPro" id="IPR000172">
    <property type="entry name" value="GMC_OxRdtase_N"/>
</dbReference>
<comment type="similarity">
    <text evidence="2">Belongs to the GMC oxidoreductase family.</text>
</comment>
<dbReference type="PANTHER" id="PTHR11552:SF147">
    <property type="entry name" value="CHOLINE DEHYDROGENASE, MITOCHONDRIAL"/>
    <property type="match status" value="1"/>
</dbReference>
<accession>A0A3E0WHM6</accession>
<feature type="compositionally biased region" description="Pro residues" evidence="5">
    <location>
        <begin position="265"/>
        <end position="279"/>
    </location>
</feature>
<feature type="domain" description="Glucose-methanol-choline oxidoreductase N-terminal" evidence="6">
    <location>
        <begin position="8"/>
        <end position="244"/>
    </location>
</feature>
<keyword evidence="4" id="KW-0274">FAD</keyword>
<name>A0A3E0WHM6_9MICO</name>